<reference evidence="2 3" key="1">
    <citation type="submission" date="2021-01" db="EMBL/GenBank/DDBJ databases">
        <title>Roseomonas sp. nov, a bacterium isolated from an oil production mixture in Yumen Oilfield.</title>
        <authorList>
            <person name="Wu D."/>
        </authorList>
    </citation>
    <scope>NUCLEOTIDE SEQUENCE [LARGE SCALE GENOMIC DNA]</scope>
    <source>
        <strain evidence="2 3">ROY-5-3</strain>
    </source>
</reference>
<proteinExistence type="predicted"/>
<keyword evidence="1" id="KW-1133">Transmembrane helix</keyword>
<evidence type="ECO:0000313" key="3">
    <source>
        <dbReference type="Proteomes" id="UP000689967"/>
    </source>
</evidence>
<organism evidence="2 3">
    <name type="scientific">Falsiroseomonas oleicola</name>
    <dbReference type="NCBI Taxonomy" id="2801474"/>
    <lineage>
        <taxon>Bacteria</taxon>
        <taxon>Pseudomonadati</taxon>
        <taxon>Pseudomonadota</taxon>
        <taxon>Alphaproteobacteria</taxon>
        <taxon>Acetobacterales</taxon>
        <taxon>Roseomonadaceae</taxon>
        <taxon>Falsiroseomonas</taxon>
    </lineage>
</organism>
<keyword evidence="1" id="KW-0472">Membrane</keyword>
<keyword evidence="3" id="KW-1185">Reference proteome</keyword>
<keyword evidence="1" id="KW-0812">Transmembrane</keyword>
<feature type="transmembrane region" description="Helical" evidence="1">
    <location>
        <begin position="43"/>
        <end position="65"/>
    </location>
</feature>
<evidence type="ECO:0000313" key="2">
    <source>
        <dbReference type="EMBL" id="MBU8544051.1"/>
    </source>
</evidence>
<sequence length="102" mass="11210">MFTYPVDEAGFYRWVLIIMVGYLLTALLLRACRTGKIVPNNKVLLTQIFDGATMSGSATLLWGIIDPLVLRLLGSTTFFLLVAGVAGVAYSIFALWPEKLPD</sequence>
<dbReference type="Proteomes" id="UP000689967">
    <property type="component" value="Unassembled WGS sequence"/>
</dbReference>
<name>A0ABS6H5U8_9PROT</name>
<feature type="transmembrane region" description="Helical" evidence="1">
    <location>
        <begin position="77"/>
        <end position="96"/>
    </location>
</feature>
<dbReference type="EMBL" id="JAERQM010000002">
    <property type="protein sequence ID" value="MBU8544051.1"/>
    <property type="molecule type" value="Genomic_DNA"/>
</dbReference>
<gene>
    <name evidence="2" type="ORF">JJQ90_10065</name>
</gene>
<evidence type="ECO:0000256" key="1">
    <source>
        <dbReference type="SAM" id="Phobius"/>
    </source>
</evidence>
<accession>A0ABS6H5U8</accession>
<comment type="caution">
    <text evidence="2">The sequence shown here is derived from an EMBL/GenBank/DDBJ whole genome shotgun (WGS) entry which is preliminary data.</text>
</comment>
<dbReference type="RefSeq" id="WP_216874875.1">
    <property type="nucleotide sequence ID" value="NZ_JAERQM010000002.1"/>
</dbReference>
<protein>
    <submittedName>
        <fullName evidence="2">Uncharacterized protein</fullName>
    </submittedName>
</protein>
<feature type="transmembrane region" description="Helical" evidence="1">
    <location>
        <begin position="12"/>
        <end position="31"/>
    </location>
</feature>